<comment type="caution">
    <text evidence="1">The sequence shown here is derived from an EMBL/GenBank/DDBJ whole genome shotgun (WGS) entry which is preliminary data.</text>
</comment>
<name>V6HWQ7_9LEPT</name>
<gene>
    <name evidence="1" type="ORF">LEP1GSC062_4284</name>
</gene>
<dbReference type="AlphaFoldDB" id="V6HWQ7"/>
<sequence>MSEAQVTITNNEVKIYYQNQFQKITAQDINRMSGAETENSIVPVLLSAILATIGQDSETAIGFEITFVNSNTIRVSSGIIIRTDSVYIVPELLLSPSSGSLEGIFEIELTSSLTDQKAVPLFNTQTERFTPQARPTRKTFSSQVFEQWSAISGTPPVSNNRIGLLSYRKNSVGGPVTTLSRLLPVYDPKLIGIDVDLDPDIGENDSLAEAINWIYNHFENKDFLKTTPSPGYDNANFRIRTQGNLAFWSKNEGGNWLPFA</sequence>
<organism evidence="1 2">
    <name type="scientific">Leptospira alexanderi serovar Manhao 3 str. L 60</name>
    <dbReference type="NCBI Taxonomy" id="1049759"/>
    <lineage>
        <taxon>Bacteria</taxon>
        <taxon>Pseudomonadati</taxon>
        <taxon>Spirochaetota</taxon>
        <taxon>Spirochaetia</taxon>
        <taxon>Leptospirales</taxon>
        <taxon>Leptospiraceae</taxon>
        <taxon>Leptospira</taxon>
    </lineage>
</organism>
<dbReference type="EMBL" id="AHMT02000050">
    <property type="protein sequence ID" value="EQA61422.1"/>
    <property type="molecule type" value="Genomic_DNA"/>
</dbReference>
<accession>V6HWQ7</accession>
<proteinExistence type="predicted"/>
<evidence type="ECO:0000313" key="2">
    <source>
        <dbReference type="Proteomes" id="UP000018747"/>
    </source>
</evidence>
<dbReference type="RefSeq" id="WP_010576904.1">
    <property type="nucleotide sequence ID" value="NZ_AHMT02000050.1"/>
</dbReference>
<dbReference type="Proteomes" id="UP000018747">
    <property type="component" value="Unassembled WGS sequence"/>
</dbReference>
<protein>
    <submittedName>
        <fullName evidence="1">Uncharacterized protein</fullName>
    </submittedName>
</protein>
<keyword evidence="2" id="KW-1185">Reference proteome</keyword>
<evidence type="ECO:0000313" key="1">
    <source>
        <dbReference type="EMBL" id="EQA61422.1"/>
    </source>
</evidence>
<dbReference type="OrthoDB" id="342547at2"/>
<reference evidence="1" key="1">
    <citation type="submission" date="2013-05" db="EMBL/GenBank/DDBJ databases">
        <authorList>
            <person name="Harkins D.M."/>
            <person name="Durkin A.S."/>
            <person name="Brinkac L.M."/>
            <person name="Haft D.H."/>
            <person name="Selengut J.D."/>
            <person name="Sanka R."/>
            <person name="DePew J."/>
            <person name="Purushe J."/>
            <person name="Hartskeerl R.A."/>
            <person name="Ahmed A."/>
            <person name="van der Linden H."/>
            <person name="Goris M.G.A."/>
            <person name="Vinetz J.M."/>
            <person name="Sutton G.G."/>
            <person name="Nierman W.C."/>
            <person name="Fouts D.E."/>
        </authorList>
    </citation>
    <scope>NUCLEOTIDE SEQUENCE [LARGE SCALE GENOMIC DNA]</scope>
    <source>
        <strain evidence="1">L 60</strain>
    </source>
</reference>